<dbReference type="PRINTS" id="PR00722">
    <property type="entry name" value="CHYMOTRYPSIN"/>
</dbReference>
<keyword evidence="6" id="KW-1015">Disulfide bond</keyword>
<dbReference type="InterPro" id="IPR043504">
    <property type="entry name" value="Peptidase_S1_PA_chymotrypsin"/>
</dbReference>
<name>A0A9N8E7C6_9STRA</name>
<feature type="compositionally biased region" description="Low complexity" evidence="7">
    <location>
        <begin position="299"/>
        <end position="315"/>
    </location>
</feature>
<keyword evidence="11" id="KW-1185">Reference proteome</keyword>
<evidence type="ECO:0000256" key="3">
    <source>
        <dbReference type="ARBA" id="ARBA00022801"/>
    </source>
</evidence>
<dbReference type="PANTHER" id="PTHR24276:SF91">
    <property type="entry name" value="AT26814P-RELATED"/>
    <property type="match status" value="1"/>
</dbReference>
<reference evidence="10" key="1">
    <citation type="submission" date="2020-06" db="EMBL/GenBank/DDBJ databases">
        <authorList>
            <consortium name="Plant Systems Biology data submission"/>
        </authorList>
    </citation>
    <scope>NUCLEOTIDE SEQUENCE</scope>
    <source>
        <strain evidence="10">D6</strain>
    </source>
</reference>
<evidence type="ECO:0000256" key="7">
    <source>
        <dbReference type="SAM" id="MobiDB-lite"/>
    </source>
</evidence>
<dbReference type="Pfam" id="PF00089">
    <property type="entry name" value="Trypsin"/>
    <property type="match status" value="1"/>
</dbReference>
<keyword evidence="4" id="KW-0720">Serine protease</keyword>
<dbReference type="PANTHER" id="PTHR24276">
    <property type="entry name" value="POLYSERASE-RELATED"/>
    <property type="match status" value="1"/>
</dbReference>
<evidence type="ECO:0000256" key="1">
    <source>
        <dbReference type="ARBA" id="ARBA00007664"/>
    </source>
</evidence>
<evidence type="ECO:0000256" key="8">
    <source>
        <dbReference type="SAM" id="SignalP"/>
    </source>
</evidence>
<feature type="chain" id="PRO_5040312876" evidence="8">
    <location>
        <begin position="30"/>
        <end position="542"/>
    </location>
</feature>
<dbReference type="GO" id="GO:0004252">
    <property type="term" value="F:serine-type endopeptidase activity"/>
    <property type="evidence" value="ECO:0007669"/>
    <property type="project" value="InterPro"/>
</dbReference>
<feature type="region of interest" description="Disordered" evidence="7">
    <location>
        <begin position="293"/>
        <end position="315"/>
    </location>
</feature>
<keyword evidence="2" id="KW-0645">Protease</keyword>
<organism evidence="10 11">
    <name type="scientific">Seminavis robusta</name>
    <dbReference type="NCBI Taxonomy" id="568900"/>
    <lineage>
        <taxon>Eukaryota</taxon>
        <taxon>Sar</taxon>
        <taxon>Stramenopiles</taxon>
        <taxon>Ochrophyta</taxon>
        <taxon>Bacillariophyta</taxon>
        <taxon>Bacillariophyceae</taxon>
        <taxon>Bacillariophycidae</taxon>
        <taxon>Naviculales</taxon>
        <taxon>Naviculaceae</taxon>
        <taxon>Seminavis</taxon>
    </lineage>
</organism>
<dbReference type="InterPro" id="IPR018114">
    <property type="entry name" value="TRYPSIN_HIS"/>
</dbReference>
<dbReference type="Proteomes" id="UP001153069">
    <property type="component" value="Unassembled WGS sequence"/>
</dbReference>
<dbReference type="FunFam" id="2.40.10.10:FF:000036">
    <property type="entry name" value="Trypsin beta"/>
    <property type="match status" value="1"/>
</dbReference>
<evidence type="ECO:0000256" key="2">
    <source>
        <dbReference type="ARBA" id="ARBA00022670"/>
    </source>
</evidence>
<dbReference type="OrthoDB" id="104223at2759"/>
<dbReference type="PROSITE" id="PS50240">
    <property type="entry name" value="TRYPSIN_DOM"/>
    <property type="match status" value="1"/>
</dbReference>
<evidence type="ECO:0000313" key="10">
    <source>
        <dbReference type="EMBL" id="CAB9516096.1"/>
    </source>
</evidence>
<dbReference type="SUPFAM" id="SSF50494">
    <property type="entry name" value="Trypsin-like serine proteases"/>
    <property type="match status" value="1"/>
</dbReference>
<evidence type="ECO:0000313" key="11">
    <source>
        <dbReference type="Proteomes" id="UP001153069"/>
    </source>
</evidence>
<evidence type="ECO:0000256" key="6">
    <source>
        <dbReference type="ARBA" id="ARBA00023157"/>
    </source>
</evidence>
<gene>
    <name evidence="10" type="ORF">SEMRO_760_G198400.1</name>
</gene>
<feature type="signal peptide" evidence="8">
    <location>
        <begin position="1"/>
        <end position="29"/>
    </location>
</feature>
<keyword evidence="3" id="KW-0378">Hydrolase</keyword>
<feature type="domain" description="Peptidase S1" evidence="9">
    <location>
        <begin position="49"/>
        <end position="282"/>
    </location>
</feature>
<keyword evidence="8" id="KW-0732">Signal</keyword>
<dbReference type="EMBL" id="CAICTM010000759">
    <property type="protein sequence ID" value="CAB9516096.1"/>
    <property type="molecule type" value="Genomic_DNA"/>
</dbReference>
<evidence type="ECO:0000259" key="9">
    <source>
        <dbReference type="PROSITE" id="PS50240"/>
    </source>
</evidence>
<accession>A0A9N8E7C6</accession>
<dbReference type="InterPro" id="IPR001314">
    <property type="entry name" value="Peptidase_S1A"/>
</dbReference>
<keyword evidence="5" id="KW-0843">Virulence</keyword>
<dbReference type="InterPro" id="IPR050430">
    <property type="entry name" value="Peptidase_S1"/>
</dbReference>
<dbReference type="AlphaFoldDB" id="A0A9N8E7C6"/>
<dbReference type="InterPro" id="IPR009003">
    <property type="entry name" value="Peptidase_S1_PA"/>
</dbReference>
<evidence type="ECO:0000256" key="5">
    <source>
        <dbReference type="ARBA" id="ARBA00023026"/>
    </source>
</evidence>
<comment type="similarity">
    <text evidence="1">Belongs to the peptidase S1 family.</text>
</comment>
<proteinExistence type="inferred from homology"/>
<dbReference type="Gene3D" id="2.40.10.10">
    <property type="entry name" value="Trypsin-like serine proteases"/>
    <property type="match status" value="1"/>
</dbReference>
<dbReference type="GO" id="GO:0006508">
    <property type="term" value="P:proteolysis"/>
    <property type="evidence" value="ECO:0007669"/>
    <property type="project" value="UniProtKB-KW"/>
</dbReference>
<comment type="caution">
    <text evidence="10">The sequence shown here is derived from an EMBL/GenBank/DDBJ whole genome shotgun (WGS) entry which is preliminary data.</text>
</comment>
<dbReference type="CDD" id="cd00190">
    <property type="entry name" value="Tryp_SPc"/>
    <property type="match status" value="1"/>
</dbReference>
<dbReference type="SMART" id="SM00020">
    <property type="entry name" value="Tryp_SPc"/>
    <property type="match status" value="1"/>
</dbReference>
<evidence type="ECO:0000256" key="4">
    <source>
        <dbReference type="ARBA" id="ARBA00022825"/>
    </source>
</evidence>
<sequence length="542" mass="58558">MTTVGWSSSSWKQALSLLVLLLVTRESSAVRGGRNLLTQHRRNAFSPRIVGGNTARSGRYPYAQISLATESGLHQCGGSLIAPDIILTAGHCHGFFTHIRVNIYNLKQELQSFEVFKAERMHFHPNFDELWFRYDFLLLQLNGTVQGMQPVQINSDVNLPVPNDPLTVVGWGLTDPEDSAAYPDELREVTVNYMSNEVCEQTTSKGQRLYQGYIFNDMLCAYDSGQDACSGDSGAPLIRPGSTSEQDVVVAVVSWGNGCATEYPGVYARVSYQYPWIRELVCAISSDPPSSFECLSSTNNNNNPQSNGNGNGNNDVNNYVNVVNSPMPAPAPAPTPVLVGGGAMPVTAAPTALHIPEDHIPIKVEIQLDLRSKDTGWSLVSSDDGTIVAEVEPGTYPQPYQLISQVVPLRKSTQFVFIVTDSQGDGICCEFGGGWFQVSVVLSDGGTDPLVKGYGTFSLSTTNVFKTPADNLPLPMLELLEEPSHEQVASVPLTTAAHPGSDPPPTAQLPLTDLYNTSGSASRSLLSVFVTTAAMLFYGALQ</sequence>
<protein>
    <submittedName>
        <fullName evidence="10">Plasminogen</fullName>
    </submittedName>
</protein>
<dbReference type="InterPro" id="IPR001254">
    <property type="entry name" value="Trypsin_dom"/>
</dbReference>
<dbReference type="PROSITE" id="PS00134">
    <property type="entry name" value="TRYPSIN_HIS"/>
    <property type="match status" value="1"/>
</dbReference>